<organism evidence="2 3">
    <name type="scientific">Limosilactobacillus mucosae DSM 13345</name>
    <dbReference type="NCBI Taxonomy" id="1423771"/>
    <lineage>
        <taxon>Bacteria</taxon>
        <taxon>Bacillati</taxon>
        <taxon>Bacillota</taxon>
        <taxon>Bacilli</taxon>
        <taxon>Lactobacillales</taxon>
        <taxon>Lactobacillaceae</taxon>
        <taxon>Limosilactobacillus</taxon>
    </lineage>
</organism>
<dbReference type="Proteomes" id="UP000050901">
    <property type="component" value="Unassembled WGS sequence"/>
</dbReference>
<evidence type="ECO:0000313" key="2">
    <source>
        <dbReference type="EMBL" id="KRL25704.1"/>
    </source>
</evidence>
<gene>
    <name evidence="2" type="ORF">FC47_GL000236</name>
</gene>
<dbReference type="InterPro" id="IPR018578">
    <property type="entry name" value="Restrct_endonuc_II_BstXI"/>
</dbReference>
<reference evidence="2 3" key="1">
    <citation type="journal article" date="2015" name="Genome Announc.">
        <title>Expanding the biotechnology potential of lactobacilli through comparative genomics of 213 strains and associated genera.</title>
        <authorList>
            <person name="Sun Z."/>
            <person name="Harris H.M."/>
            <person name="McCann A."/>
            <person name="Guo C."/>
            <person name="Argimon S."/>
            <person name="Zhang W."/>
            <person name="Yang X."/>
            <person name="Jeffery I.B."/>
            <person name="Cooney J.C."/>
            <person name="Kagawa T.F."/>
            <person name="Liu W."/>
            <person name="Song Y."/>
            <person name="Salvetti E."/>
            <person name="Wrobel A."/>
            <person name="Rasinkangas P."/>
            <person name="Parkhill J."/>
            <person name="Rea M.C."/>
            <person name="O'Sullivan O."/>
            <person name="Ritari J."/>
            <person name="Douillard F.P."/>
            <person name="Paul Ross R."/>
            <person name="Yang R."/>
            <person name="Briner A.E."/>
            <person name="Felis G.E."/>
            <person name="de Vos W.M."/>
            <person name="Barrangou R."/>
            <person name="Klaenhammer T.R."/>
            <person name="Caufield P.W."/>
            <person name="Cui Y."/>
            <person name="Zhang H."/>
            <person name="O'Toole P.W."/>
        </authorList>
    </citation>
    <scope>NUCLEOTIDE SEQUENCE [LARGE SCALE GENOMIC DNA]</scope>
    <source>
        <strain evidence="2 3">DSM 13345</strain>
    </source>
</reference>
<accession>A0A0R1PBS5</accession>
<keyword evidence="1" id="KW-0175">Coiled coil</keyword>
<protein>
    <submittedName>
        <fullName evidence="2">Restriction endonuclease</fullName>
    </submittedName>
</protein>
<evidence type="ECO:0000313" key="3">
    <source>
        <dbReference type="Proteomes" id="UP000050901"/>
    </source>
</evidence>
<dbReference type="AlphaFoldDB" id="A0A0R1PBS5"/>
<evidence type="ECO:0000256" key="1">
    <source>
        <dbReference type="SAM" id="Coils"/>
    </source>
</evidence>
<feature type="coiled-coil region" evidence="1">
    <location>
        <begin position="189"/>
        <end position="216"/>
    </location>
</feature>
<dbReference type="RefSeq" id="WP_056968362.1">
    <property type="nucleotide sequence ID" value="NZ_AZEQ01000010.1"/>
</dbReference>
<proteinExistence type="predicted"/>
<dbReference type="Pfam" id="PF09552">
    <property type="entry name" value="RE_BstXI"/>
    <property type="match status" value="1"/>
</dbReference>
<keyword evidence="2" id="KW-0540">Nuclease</keyword>
<keyword evidence="2" id="KW-0378">Hydrolase</keyword>
<dbReference type="PATRIC" id="fig|1423771.3.peg.243"/>
<comment type="caution">
    <text evidence="2">The sequence shown here is derived from an EMBL/GenBank/DDBJ whole genome shotgun (WGS) entry which is preliminary data.</text>
</comment>
<dbReference type="EMBL" id="AZEQ01000010">
    <property type="protein sequence ID" value="KRL25704.1"/>
    <property type="molecule type" value="Genomic_DNA"/>
</dbReference>
<keyword evidence="2" id="KW-0255">Endonuclease</keyword>
<sequence>MNNKLPKLPRKLKSKLDKTRTTRGADDSQIFQNRVARNNTVLIPYRELKSKETIANSIKEKDFFENGYIVLIDPADYFDVKEKDNFKKYNLNLGHNALIFFRTRNEWNQYHDSLIKKGFKPANNRQDPLGGEYVARIPAITTRGKKGDKIYYGYTSKQNKGAGIRLYEYSSRENSKLCELQLEAFFWHCRDAESVMEKAEMKKEDIQIRKKAIINEAKNKGLLDYKKIVDARIMNYDHITICPLCLEELSAEGFITNLDIPEGREVPDLTVTQNNLFHIQPVTYGEYNHKPYNLGWGHHYCNVVVREISISDTLKWMQYVLDKNKDFTRNSQ</sequence>
<dbReference type="GO" id="GO:0004519">
    <property type="term" value="F:endonuclease activity"/>
    <property type="evidence" value="ECO:0007669"/>
    <property type="project" value="UniProtKB-KW"/>
</dbReference>
<name>A0A0R1PBS5_LIMMU</name>